<dbReference type="Gene3D" id="2.60.120.620">
    <property type="entry name" value="q2cbj1_9rhob like domain"/>
    <property type="match status" value="1"/>
</dbReference>
<evidence type="ECO:0000313" key="1">
    <source>
        <dbReference type="EMBL" id="AEK63127.1"/>
    </source>
</evidence>
<gene>
    <name evidence="1" type="ordered locus">CFU_3303</name>
</gene>
<keyword evidence="2" id="KW-1185">Reference proteome</keyword>
<organism evidence="1 2">
    <name type="scientific">Collimonas fungivorans (strain Ter331)</name>
    <dbReference type="NCBI Taxonomy" id="1005048"/>
    <lineage>
        <taxon>Bacteria</taxon>
        <taxon>Pseudomonadati</taxon>
        <taxon>Pseudomonadota</taxon>
        <taxon>Betaproteobacteria</taxon>
        <taxon>Burkholderiales</taxon>
        <taxon>Oxalobacteraceae</taxon>
        <taxon>Collimonas</taxon>
    </lineage>
</organism>
<evidence type="ECO:0000313" key="2">
    <source>
        <dbReference type="Proteomes" id="UP000008392"/>
    </source>
</evidence>
<dbReference type="HOGENOM" id="CLU_089611_0_0_4"/>
<dbReference type="AlphaFoldDB" id="G0AD22"/>
<reference evidence="1 2" key="4">
    <citation type="journal article" date="2010" name="Environ. Microbiol.">
        <title>The bacterial genus Collimonas: mycophagy, weathering and other adaptive solutions to life in oligotrophic soil environments.</title>
        <authorList>
            <person name="Leveau J.H."/>
            <person name="Uroz S."/>
            <person name="de Boer W."/>
        </authorList>
    </citation>
    <scope>NUCLEOTIDE SEQUENCE [LARGE SCALE GENOMIC DNA]</scope>
    <source>
        <strain evidence="1 2">Ter331</strain>
    </source>
</reference>
<reference evidence="2" key="6">
    <citation type="submission" date="2011-05" db="EMBL/GenBank/DDBJ databases">
        <title>Complete sequence of Collimonas fungivorans Ter331.</title>
        <authorList>
            <person name="Leveau J.H."/>
        </authorList>
    </citation>
    <scope>NUCLEOTIDE SEQUENCE [LARGE SCALE GENOMIC DNA]</scope>
    <source>
        <strain evidence="2">Ter331</strain>
    </source>
</reference>
<reference evidence="1 2" key="3">
    <citation type="journal article" date="2008" name="FEMS Microbiol. Ecol.">
        <title>Identification and characterization of genes underlying chitinolysis in Collimonas fungivorans Ter331.</title>
        <authorList>
            <person name="Fritsche K."/>
            <person name="de Boer W."/>
            <person name="Gerards S."/>
            <person name="van den Berg M."/>
            <person name="van Veen J.A."/>
            <person name="Leveau J.H."/>
        </authorList>
    </citation>
    <scope>NUCLEOTIDE SEQUENCE [LARGE SCALE GENOMIC DNA]</scope>
    <source>
        <strain evidence="1 2">Ter331</strain>
    </source>
</reference>
<accession>G0AD22</accession>
<dbReference type="Proteomes" id="UP000008392">
    <property type="component" value="Chromosome"/>
</dbReference>
<sequence>MREGKTRRSDIEENEASMLNHLIVKYDIERYPFARIVASHLKCSNLAAIHHVHQYPRFDCAIEQSTELHHRLYAIGKEFFDVYGRFIRDQIAPMIGDEIVYQARPNFRFQLPGNVAVSGFHRDRDNHHHTAEINFWVPLTPVSEHTAVWIESSEGKQDFHPYVAQYGEILVFDGANLMHGNVVNESQVTRFSFDFRAVPARLFENTGMRSVNTEVPMSVGGYFAPLDLAPARDIAASDAACHVD</sequence>
<reference evidence="1 2" key="1">
    <citation type="journal article" date="2004" name="Environ. Microbiol.">
        <title>Phylogeny-function analysis of (meta)genomic libraries: screening for expression of ribosomal RNA genes by large-insert library fluorescent in situ hybridization (LIL-FISH).</title>
        <authorList>
            <person name="Leveau J.H."/>
            <person name="Gerards S."/>
            <person name="de Boer W."/>
            <person name="van Veen J.A."/>
        </authorList>
    </citation>
    <scope>NUCLEOTIDE SEQUENCE [LARGE SCALE GENOMIC DNA]</scope>
    <source>
        <strain evidence="1 2">Ter331</strain>
    </source>
</reference>
<dbReference type="KEGG" id="cfu:CFU_3303"/>
<dbReference type="EMBL" id="CP002745">
    <property type="protein sequence ID" value="AEK63127.1"/>
    <property type="molecule type" value="Genomic_DNA"/>
</dbReference>
<reference evidence="1 2" key="5">
    <citation type="journal article" date="2011" name="ISME J.">
        <title>Dual transcriptional profiling of a bacterial/fungal confrontation: Collimonas fungivorans versus Aspergillus niger.</title>
        <authorList>
            <person name="Mela F."/>
            <person name="Fritsche K."/>
            <person name="de Boer W."/>
            <person name="van Veen J.A."/>
            <person name="de Graaff L.H."/>
            <person name="van den Berg M."/>
            <person name="Leveau J.H."/>
        </authorList>
    </citation>
    <scope>NUCLEOTIDE SEQUENCE [LARGE SCALE GENOMIC DNA]</scope>
    <source>
        <strain evidence="1 2">Ter331</strain>
    </source>
</reference>
<protein>
    <submittedName>
        <fullName evidence="1">Streptomycin biosynthesis protein strG</fullName>
    </submittedName>
</protein>
<proteinExistence type="predicted"/>
<name>G0AD22_COLFT</name>
<dbReference type="STRING" id="1005048.CFU_3303"/>
<dbReference type="SUPFAM" id="SSF51197">
    <property type="entry name" value="Clavaminate synthase-like"/>
    <property type="match status" value="1"/>
</dbReference>
<reference evidence="1 2" key="2">
    <citation type="journal article" date="2006" name="J. Microbiol. Methods">
        <title>Genomic flank-sequencing of plasposon insertion sites for rapid identification of functional genes.</title>
        <authorList>
            <person name="Leveau J.H."/>
            <person name="Gerards S."/>
            <person name="Fritsche K."/>
            <person name="Zondag G."/>
            <person name="van Veen J.A."/>
        </authorList>
    </citation>
    <scope>NUCLEOTIDE SEQUENCE [LARGE SCALE GENOMIC DNA]</scope>
    <source>
        <strain evidence="1 2">Ter331</strain>
    </source>
</reference>
<dbReference type="eggNOG" id="COG5285">
    <property type="taxonomic scope" value="Bacteria"/>
</dbReference>